<dbReference type="Gene3D" id="3.40.50.150">
    <property type="entry name" value="Vaccinia Virus protein VP39"/>
    <property type="match status" value="1"/>
</dbReference>
<protein>
    <submittedName>
        <fullName evidence="5">Methyltransferase type 11</fullName>
    </submittedName>
</protein>
<sequence>MTLGSTHAYGEPSYWDKRYGQESGPFDWYQKYPALAPLLDLYLSRHYRILVVGCGNSALSLDMVDDGYEDIVNIDISSVVIDAMKRKYSDRPQLKYTQMDVRDMSPLEAGSFDSVIDKDNVWSSNLSIEAVERFMLVDQKNGLEGGPNHQKWALTSPISLDDDGSSAEATFGKNPDVHFIYVCTKDNS</sequence>
<evidence type="ECO:0000259" key="4">
    <source>
        <dbReference type="Pfam" id="PF08241"/>
    </source>
</evidence>
<comment type="similarity">
    <text evidence="1">Belongs to the methyltransferase superfamily.</text>
</comment>
<organism evidence="5 6">
    <name type="scientific">Dillenia turbinata</name>
    <dbReference type="NCBI Taxonomy" id="194707"/>
    <lineage>
        <taxon>Eukaryota</taxon>
        <taxon>Viridiplantae</taxon>
        <taxon>Streptophyta</taxon>
        <taxon>Embryophyta</taxon>
        <taxon>Tracheophyta</taxon>
        <taxon>Spermatophyta</taxon>
        <taxon>Magnoliopsida</taxon>
        <taxon>eudicotyledons</taxon>
        <taxon>Gunneridae</taxon>
        <taxon>Pentapetalae</taxon>
        <taxon>Dilleniales</taxon>
        <taxon>Dilleniaceae</taxon>
        <taxon>Dillenia</taxon>
    </lineage>
</organism>
<evidence type="ECO:0000313" key="6">
    <source>
        <dbReference type="Proteomes" id="UP001370490"/>
    </source>
</evidence>
<dbReference type="InterPro" id="IPR051419">
    <property type="entry name" value="Lys/N-term_MeTrsfase_sf"/>
</dbReference>
<dbReference type="PANTHER" id="PTHR12176">
    <property type="entry name" value="SAM-DEPENDENT METHYLTRANSFERASE SUPERFAMILY PROTEIN"/>
    <property type="match status" value="1"/>
</dbReference>
<evidence type="ECO:0000256" key="1">
    <source>
        <dbReference type="ARBA" id="ARBA00008361"/>
    </source>
</evidence>
<dbReference type="SUPFAM" id="SSF53335">
    <property type="entry name" value="S-adenosyl-L-methionine-dependent methyltransferases"/>
    <property type="match status" value="1"/>
</dbReference>
<dbReference type="Pfam" id="PF08241">
    <property type="entry name" value="Methyltransf_11"/>
    <property type="match status" value="1"/>
</dbReference>
<evidence type="ECO:0000256" key="3">
    <source>
        <dbReference type="ARBA" id="ARBA00022679"/>
    </source>
</evidence>
<dbReference type="InterPro" id="IPR013216">
    <property type="entry name" value="Methyltransf_11"/>
</dbReference>
<accession>A0AAN8VID5</accession>
<reference evidence="5 6" key="1">
    <citation type="submission" date="2023-12" db="EMBL/GenBank/DDBJ databases">
        <title>A high-quality genome assembly for Dillenia turbinata (Dilleniales).</title>
        <authorList>
            <person name="Chanderbali A."/>
        </authorList>
    </citation>
    <scope>NUCLEOTIDE SEQUENCE [LARGE SCALE GENOMIC DNA]</scope>
    <source>
        <strain evidence="5">LSX21</strain>
        <tissue evidence="5">Leaf</tissue>
    </source>
</reference>
<dbReference type="PANTHER" id="PTHR12176:SF79">
    <property type="entry name" value="METHYLTRANSFERASE TYPE 11 DOMAIN-CONTAINING PROTEIN"/>
    <property type="match status" value="1"/>
</dbReference>
<name>A0AAN8VID5_9MAGN</name>
<proteinExistence type="inferred from homology"/>
<dbReference type="InterPro" id="IPR029063">
    <property type="entry name" value="SAM-dependent_MTases_sf"/>
</dbReference>
<evidence type="ECO:0000313" key="5">
    <source>
        <dbReference type="EMBL" id="KAK6930341.1"/>
    </source>
</evidence>
<dbReference type="GO" id="GO:0032259">
    <property type="term" value="P:methylation"/>
    <property type="evidence" value="ECO:0007669"/>
    <property type="project" value="UniProtKB-KW"/>
</dbReference>
<dbReference type="AlphaFoldDB" id="A0AAN8VID5"/>
<keyword evidence="6" id="KW-1185">Reference proteome</keyword>
<keyword evidence="3" id="KW-0808">Transferase</keyword>
<comment type="caution">
    <text evidence="5">The sequence shown here is derived from an EMBL/GenBank/DDBJ whole genome shotgun (WGS) entry which is preliminary data.</text>
</comment>
<dbReference type="EMBL" id="JBAMMX010000012">
    <property type="protein sequence ID" value="KAK6930341.1"/>
    <property type="molecule type" value="Genomic_DNA"/>
</dbReference>
<dbReference type="GO" id="GO:0008757">
    <property type="term" value="F:S-adenosylmethionine-dependent methyltransferase activity"/>
    <property type="evidence" value="ECO:0007669"/>
    <property type="project" value="InterPro"/>
</dbReference>
<keyword evidence="2 5" id="KW-0489">Methyltransferase</keyword>
<evidence type="ECO:0000256" key="2">
    <source>
        <dbReference type="ARBA" id="ARBA00022603"/>
    </source>
</evidence>
<dbReference type="CDD" id="cd02440">
    <property type="entry name" value="AdoMet_MTases"/>
    <property type="match status" value="1"/>
</dbReference>
<gene>
    <name evidence="5" type="ORF">RJ641_004435</name>
</gene>
<dbReference type="Proteomes" id="UP001370490">
    <property type="component" value="Unassembled WGS sequence"/>
</dbReference>
<feature type="domain" description="Methyltransferase type 11" evidence="4">
    <location>
        <begin position="50"/>
        <end position="117"/>
    </location>
</feature>